<keyword evidence="9" id="KW-0812">Transmembrane</keyword>
<evidence type="ECO:0000313" key="12">
    <source>
        <dbReference type="EMBL" id="BDY12440.1"/>
    </source>
</evidence>
<dbReference type="PANTHER" id="PTHR43065">
    <property type="entry name" value="SENSOR HISTIDINE KINASE"/>
    <property type="match status" value="1"/>
</dbReference>
<keyword evidence="3" id="KW-0597">Phosphoprotein</keyword>
<name>A0ABM8FM17_9BACT</name>
<dbReference type="SUPFAM" id="SSF55785">
    <property type="entry name" value="PYP-like sensor domain (PAS domain)"/>
    <property type="match status" value="1"/>
</dbReference>
<dbReference type="NCBIfam" id="TIGR00229">
    <property type="entry name" value="sensory_box"/>
    <property type="match status" value="1"/>
</dbReference>
<feature type="transmembrane region" description="Helical" evidence="9">
    <location>
        <begin position="162"/>
        <end position="181"/>
    </location>
</feature>
<protein>
    <recommendedName>
        <fullName evidence="2">histidine kinase</fullName>
        <ecNumber evidence="2">2.7.13.3</ecNumber>
    </recommendedName>
</protein>
<keyword evidence="7" id="KW-0067">ATP-binding</keyword>
<dbReference type="EMBL" id="AP027370">
    <property type="protein sequence ID" value="BDY12440.1"/>
    <property type="molecule type" value="Genomic_DNA"/>
</dbReference>
<keyword evidence="9" id="KW-0472">Membrane</keyword>
<dbReference type="CDD" id="cd00130">
    <property type="entry name" value="PAS"/>
    <property type="match status" value="1"/>
</dbReference>
<evidence type="ECO:0000256" key="9">
    <source>
        <dbReference type="SAM" id="Phobius"/>
    </source>
</evidence>
<dbReference type="Gene3D" id="1.10.287.130">
    <property type="match status" value="1"/>
</dbReference>
<evidence type="ECO:0000256" key="5">
    <source>
        <dbReference type="ARBA" id="ARBA00022741"/>
    </source>
</evidence>
<dbReference type="PANTHER" id="PTHR43065:SF10">
    <property type="entry name" value="PEROXIDE STRESS-ACTIVATED HISTIDINE KINASE MAK3"/>
    <property type="match status" value="1"/>
</dbReference>
<evidence type="ECO:0000256" key="4">
    <source>
        <dbReference type="ARBA" id="ARBA00022679"/>
    </source>
</evidence>
<dbReference type="Gene3D" id="3.30.565.10">
    <property type="entry name" value="Histidine kinase-like ATPase, C-terminal domain"/>
    <property type="match status" value="1"/>
</dbReference>
<dbReference type="InterPro" id="IPR036890">
    <property type="entry name" value="HATPase_C_sf"/>
</dbReference>
<dbReference type="InterPro" id="IPR004358">
    <property type="entry name" value="Sig_transdc_His_kin-like_C"/>
</dbReference>
<proteinExistence type="predicted"/>
<evidence type="ECO:0000256" key="7">
    <source>
        <dbReference type="ARBA" id="ARBA00022840"/>
    </source>
</evidence>
<keyword evidence="6" id="KW-0418">Kinase</keyword>
<evidence type="ECO:0000313" key="13">
    <source>
        <dbReference type="Proteomes" id="UP001321445"/>
    </source>
</evidence>
<keyword evidence="9" id="KW-1133">Transmembrane helix</keyword>
<dbReference type="Pfam" id="PF13426">
    <property type="entry name" value="PAS_9"/>
    <property type="match status" value="1"/>
</dbReference>
<feature type="transmembrane region" description="Helical" evidence="9">
    <location>
        <begin position="12"/>
        <end position="29"/>
    </location>
</feature>
<dbReference type="SUPFAM" id="SSF47384">
    <property type="entry name" value="Homodimeric domain of signal transducing histidine kinase"/>
    <property type="match status" value="1"/>
</dbReference>
<dbReference type="PROSITE" id="PS50112">
    <property type="entry name" value="PAS"/>
    <property type="match status" value="1"/>
</dbReference>
<dbReference type="Pfam" id="PF02518">
    <property type="entry name" value="HATPase_c"/>
    <property type="match status" value="1"/>
</dbReference>
<keyword evidence="8" id="KW-0902">Two-component regulatory system</keyword>
<dbReference type="RefSeq" id="WP_286337634.1">
    <property type="nucleotide sequence ID" value="NZ_AP027370.1"/>
</dbReference>
<dbReference type="PROSITE" id="PS50109">
    <property type="entry name" value="HIS_KIN"/>
    <property type="match status" value="1"/>
</dbReference>
<dbReference type="PRINTS" id="PR00344">
    <property type="entry name" value="BCTRLSENSOR"/>
</dbReference>
<sequence length="551" mass="63844">MLTALSFTKRYVLALGIIALLSTLAYFNLNHMIESQVDDGKMINISGRQRMLSQKIALFSIYYKTKYLFENIKLMEHSHRLLVSSKMSDELKKLYFEEPVHLDKRVKEYLFHAKRFYENHDGRSLNYVLKHSQSLLYDLDRAVSIYQKEAEIKTKKLKKVEFFIFVLTLITLFFEAIFIFMPANRSINKKTKELTAEKDYSNMIIESSANAIIALDKDRKVQTYNKMAEKIFGYTKEEMIGEDSLKKIIPKKYRRLHDLGLSNFMKSGKLKHRGEVLELEGLRKDNKVFPIRIYFGKTSDKENVSIVANIQDISKEKLKDTIVQQQAKFAALGEMIAIIAHQWRQPLAQLNFNCMYIRKKLKDDELKKEISKNEEIIAFMSETISSFEDFYKKSKREIFHPEKSIAQALKLLESLFKLNQIELVKDFRSGATVYGSINSLAQVVLSILQNMIDVIKQREIQNPVIKIVLKERSDEEVELTIADNAGGIIVKPIEEIFEPFKSKKTVPSTGIGLYMSRLIIEEKFKGCITARNIDEGAMFTIILPKTKVLPD</sequence>
<evidence type="ECO:0000256" key="6">
    <source>
        <dbReference type="ARBA" id="ARBA00022777"/>
    </source>
</evidence>
<evidence type="ECO:0000256" key="2">
    <source>
        <dbReference type="ARBA" id="ARBA00012438"/>
    </source>
</evidence>
<dbReference type="Gene3D" id="3.30.450.20">
    <property type="entry name" value="PAS domain"/>
    <property type="match status" value="1"/>
</dbReference>
<dbReference type="InterPro" id="IPR000014">
    <property type="entry name" value="PAS"/>
</dbReference>
<evidence type="ECO:0000256" key="3">
    <source>
        <dbReference type="ARBA" id="ARBA00022553"/>
    </source>
</evidence>
<organism evidence="12 13">
    <name type="scientific">Hydrogenimonas cancrithermarum</name>
    <dbReference type="NCBI Taxonomy" id="2993563"/>
    <lineage>
        <taxon>Bacteria</taxon>
        <taxon>Pseudomonadati</taxon>
        <taxon>Campylobacterota</taxon>
        <taxon>Epsilonproteobacteria</taxon>
        <taxon>Campylobacterales</taxon>
        <taxon>Hydrogenimonadaceae</taxon>
        <taxon>Hydrogenimonas</taxon>
    </lineage>
</organism>
<gene>
    <name evidence="12" type="ORF">HCR_07520</name>
</gene>
<evidence type="ECO:0000259" key="11">
    <source>
        <dbReference type="PROSITE" id="PS50112"/>
    </source>
</evidence>
<dbReference type="EC" id="2.7.13.3" evidence="2"/>
<dbReference type="InterPro" id="IPR003594">
    <property type="entry name" value="HATPase_dom"/>
</dbReference>
<keyword evidence="13" id="KW-1185">Reference proteome</keyword>
<evidence type="ECO:0000259" key="10">
    <source>
        <dbReference type="PROSITE" id="PS50109"/>
    </source>
</evidence>
<dbReference type="SMART" id="SM00091">
    <property type="entry name" value="PAS"/>
    <property type="match status" value="1"/>
</dbReference>
<keyword evidence="5" id="KW-0547">Nucleotide-binding</keyword>
<dbReference type="InterPro" id="IPR036097">
    <property type="entry name" value="HisK_dim/P_sf"/>
</dbReference>
<feature type="domain" description="PAS" evidence="11">
    <location>
        <begin position="197"/>
        <end position="268"/>
    </location>
</feature>
<comment type="catalytic activity">
    <reaction evidence="1">
        <text>ATP + protein L-histidine = ADP + protein N-phospho-L-histidine.</text>
        <dbReference type="EC" id="2.7.13.3"/>
    </reaction>
</comment>
<accession>A0ABM8FM17</accession>
<keyword evidence="4" id="KW-0808">Transferase</keyword>
<dbReference type="SUPFAM" id="SSF55874">
    <property type="entry name" value="ATPase domain of HSP90 chaperone/DNA topoisomerase II/histidine kinase"/>
    <property type="match status" value="1"/>
</dbReference>
<reference evidence="12 13" key="1">
    <citation type="submission" date="2023-03" db="EMBL/GenBank/DDBJ databases">
        <title>Description of Hydrogenimonas sp. ISO32.</title>
        <authorList>
            <person name="Mino S."/>
            <person name="Fukazawa S."/>
            <person name="Sawabe T."/>
        </authorList>
    </citation>
    <scope>NUCLEOTIDE SEQUENCE [LARGE SCALE GENOMIC DNA]</scope>
    <source>
        <strain evidence="12 13">ISO32</strain>
    </source>
</reference>
<dbReference type="InterPro" id="IPR035965">
    <property type="entry name" value="PAS-like_dom_sf"/>
</dbReference>
<dbReference type="Proteomes" id="UP001321445">
    <property type="component" value="Chromosome"/>
</dbReference>
<feature type="domain" description="Histidine kinase" evidence="10">
    <location>
        <begin position="338"/>
        <end position="547"/>
    </location>
</feature>
<dbReference type="InterPro" id="IPR005467">
    <property type="entry name" value="His_kinase_dom"/>
</dbReference>
<dbReference type="SMART" id="SM00387">
    <property type="entry name" value="HATPase_c"/>
    <property type="match status" value="1"/>
</dbReference>
<evidence type="ECO:0000256" key="8">
    <source>
        <dbReference type="ARBA" id="ARBA00023012"/>
    </source>
</evidence>
<evidence type="ECO:0000256" key="1">
    <source>
        <dbReference type="ARBA" id="ARBA00000085"/>
    </source>
</evidence>